<dbReference type="InterPro" id="IPR036412">
    <property type="entry name" value="HAD-like_sf"/>
</dbReference>
<dbReference type="Gene3D" id="1.10.150.240">
    <property type="entry name" value="Putative phosphatase, domain 2"/>
    <property type="match status" value="1"/>
</dbReference>
<accession>A0A4S3KKA7</accession>
<dbReference type="InterPro" id="IPR044999">
    <property type="entry name" value="CbbY-like"/>
</dbReference>
<dbReference type="RefSeq" id="WP_081129887.1">
    <property type="nucleotide sequence ID" value="NZ_LDOS01000002.1"/>
</dbReference>
<dbReference type="STRING" id="993689.GCA_002077135_01794"/>
<organism evidence="1 2">
    <name type="scientific">Metallibacterium scheffleri</name>
    <dbReference type="NCBI Taxonomy" id="993689"/>
    <lineage>
        <taxon>Bacteria</taxon>
        <taxon>Pseudomonadati</taxon>
        <taxon>Pseudomonadota</taxon>
        <taxon>Gammaproteobacteria</taxon>
        <taxon>Lysobacterales</taxon>
        <taxon>Rhodanobacteraceae</taxon>
        <taxon>Metallibacterium</taxon>
    </lineage>
</organism>
<dbReference type="NCBIfam" id="TIGR01509">
    <property type="entry name" value="HAD-SF-IA-v3"/>
    <property type="match status" value="1"/>
</dbReference>
<dbReference type="Proteomes" id="UP000307749">
    <property type="component" value="Unassembled WGS sequence"/>
</dbReference>
<dbReference type="SUPFAM" id="SSF56784">
    <property type="entry name" value="HAD-like"/>
    <property type="match status" value="1"/>
</dbReference>
<proteinExistence type="predicted"/>
<evidence type="ECO:0000313" key="2">
    <source>
        <dbReference type="Proteomes" id="UP000307749"/>
    </source>
</evidence>
<sequence>MAALRALIFDVDGTLAETERDGHRVAFNRAFAALGLPWRWDDAGYGVLLRVAGGYERLLAFLATQADAPADAGERAALARIIHQRKNAEFAALVAQGGLAPRPGVRRLVDACAGQGILLAVATTTGRANLDALFPHLFGADWPQRFAALVCAEDAPRKKPDPQVYAIALQRLGIAPGEAIAFEDSPAGLAAARAAGLACLVTRSVYFANADFSGATAVVDDLDAAPDWPCASPRVDLQALRTLHAARA</sequence>
<keyword evidence="2" id="KW-1185">Reference proteome</keyword>
<dbReference type="EMBL" id="MWQO01000041">
    <property type="protein sequence ID" value="THD09255.1"/>
    <property type="molecule type" value="Genomic_DNA"/>
</dbReference>
<dbReference type="SFLD" id="SFLDG01129">
    <property type="entry name" value="C1.5:_HAD__Beta-PGM__Phosphata"/>
    <property type="match status" value="1"/>
</dbReference>
<evidence type="ECO:0000313" key="1">
    <source>
        <dbReference type="EMBL" id="THD09255.1"/>
    </source>
</evidence>
<dbReference type="OrthoDB" id="9782449at2"/>
<dbReference type="GO" id="GO:0016787">
    <property type="term" value="F:hydrolase activity"/>
    <property type="evidence" value="ECO:0007669"/>
    <property type="project" value="InterPro"/>
</dbReference>
<dbReference type="Gene3D" id="3.40.50.1000">
    <property type="entry name" value="HAD superfamily/HAD-like"/>
    <property type="match status" value="1"/>
</dbReference>
<dbReference type="PRINTS" id="PR00413">
    <property type="entry name" value="HADHALOGNASE"/>
</dbReference>
<comment type="caution">
    <text evidence="1">The sequence shown here is derived from an EMBL/GenBank/DDBJ whole genome shotgun (WGS) entry which is preliminary data.</text>
</comment>
<dbReference type="Pfam" id="PF00702">
    <property type="entry name" value="Hydrolase"/>
    <property type="match status" value="1"/>
</dbReference>
<dbReference type="InterPro" id="IPR023198">
    <property type="entry name" value="PGP-like_dom2"/>
</dbReference>
<dbReference type="SFLD" id="SFLDS00003">
    <property type="entry name" value="Haloacid_Dehalogenase"/>
    <property type="match status" value="1"/>
</dbReference>
<dbReference type="InterPro" id="IPR006439">
    <property type="entry name" value="HAD-SF_hydro_IA"/>
</dbReference>
<protein>
    <submittedName>
        <fullName evidence="1">Haloacid dehalogenase</fullName>
    </submittedName>
</protein>
<reference evidence="1 2" key="1">
    <citation type="submission" date="2017-02" db="EMBL/GenBank/DDBJ databases">
        <title>Whole genome sequencing of Metallibacterium scheffleri DSM 24874 (T).</title>
        <authorList>
            <person name="Kumar S."/>
            <person name="Patil P."/>
            <person name="Patil P.B."/>
        </authorList>
    </citation>
    <scope>NUCLEOTIDE SEQUENCE [LARGE SCALE GENOMIC DNA]</scope>
    <source>
        <strain evidence="1 2">DSM 24874</strain>
    </source>
</reference>
<dbReference type="PANTHER" id="PTHR42896">
    <property type="entry name" value="XYLULOSE-1,5-BISPHOSPHATE (XUBP) PHOSPHATASE"/>
    <property type="match status" value="1"/>
</dbReference>
<dbReference type="PANTHER" id="PTHR42896:SF2">
    <property type="entry name" value="CBBY-LIKE PROTEIN"/>
    <property type="match status" value="1"/>
</dbReference>
<name>A0A4S3KKA7_9GAMM</name>
<gene>
    <name evidence="1" type="ORF">B1806_11585</name>
</gene>
<dbReference type="InterPro" id="IPR023214">
    <property type="entry name" value="HAD_sf"/>
</dbReference>
<dbReference type="AlphaFoldDB" id="A0A4S3KKA7"/>